<dbReference type="EMBL" id="CAUWAG010000006">
    <property type="protein sequence ID" value="CAJ2503619.1"/>
    <property type="molecule type" value="Genomic_DNA"/>
</dbReference>
<gene>
    <name evidence="4" type="ORF">KHLLAP_LOCUS4087</name>
</gene>
<dbReference type="Pfam" id="PF00775">
    <property type="entry name" value="Dioxygenase_C"/>
    <property type="match status" value="1"/>
</dbReference>
<evidence type="ECO:0000313" key="4">
    <source>
        <dbReference type="EMBL" id="CAJ2503619.1"/>
    </source>
</evidence>
<dbReference type="GO" id="GO:0016702">
    <property type="term" value="F:oxidoreductase activity, acting on single donors with incorporation of molecular oxygen, incorporation of two atoms of oxygen"/>
    <property type="evidence" value="ECO:0007669"/>
    <property type="project" value="InterPro"/>
</dbReference>
<sequence length="360" mass="38504">MVNVRSITAVLATSALIGQAIAHPGEKHTPAQIKREVAAQHHANHKMTRALNACASKPSFVARKERAIARRAETAKSLRQKRGIEHKAIHAKRDQAALERWMAVSHNQTAEGYNLDTPADTLFSGNATCALVEDTTIGPYWGQAGVPLHLELEFVDVSDCSPVSDMIADIWHCNATGVYSVVSSMGQGGLDSTFLRGAQISDTEGGASFDSIFPGHYTGRAPHIHVLTTKQATVLTNQTYEGGVATHIGQLFFDQSLITAVELSAPYTANEQELTTNADDDIAAGEATEDYDIFMDYALLGDAYEDGLMAWITIGIDSSANQTAQVQAAAHHYDDGGVDTSDGQTGPGGPPPTKARRGIY</sequence>
<dbReference type="Gene3D" id="2.60.130.10">
    <property type="entry name" value="Aromatic compound dioxygenase"/>
    <property type="match status" value="1"/>
</dbReference>
<feature type="region of interest" description="Disordered" evidence="1">
    <location>
        <begin position="329"/>
        <end position="360"/>
    </location>
</feature>
<organism evidence="4 5">
    <name type="scientific">Anthostomella pinea</name>
    <dbReference type="NCBI Taxonomy" id="933095"/>
    <lineage>
        <taxon>Eukaryota</taxon>
        <taxon>Fungi</taxon>
        <taxon>Dikarya</taxon>
        <taxon>Ascomycota</taxon>
        <taxon>Pezizomycotina</taxon>
        <taxon>Sordariomycetes</taxon>
        <taxon>Xylariomycetidae</taxon>
        <taxon>Xylariales</taxon>
        <taxon>Xylariaceae</taxon>
        <taxon>Anthostomella</taxon>
    </lineage>
</organism>
<accession>A0AAI8VEV8</accession>
<feature type="domain" description="Intradiol ring-cleavage dioxygenases" evidence="3">
    <location>
        <begin position="144"/>
        <end position="221"/>
    </location>
</feature>
<dbReference type="PANTHER" id="PTHR34315:SF2">
    <property type="entry name" value="ANCHORED DIOXYGENASE, PUTATIVE (AFU_ORTHOLOGUE AFUA_3G01800)-RELATED"/>
    <property type="match status" value="1"/>
</dbReference>
<dbReference type="GO" id="GO:0008199">
    <property type="term" value="F:ferric iron binding"/>
    <property type="evidence" value="ECO:0007669"/>
    <property type="project" value="InterPro"/>
</dbReference>
<dbReference type="InterPro" id="IPR015889">
    <property type="entry name" value="Intradiol_dOase_core"/>
</dbReference>
<proteinExistence type="predicted"/>
<name>A0AAI8VEV8_9PEZI</name>
<comment type="caution">
    <text evidence="4">The sequence shown here is derived from an EMBL/GenBank/DDBJ whole genome shotgun (WGS) entry which is preliminary data.</text>
</comment>
<feature type="chain" id="PRO_5042525476" evidence="2">
    <location>
        <begin position="23"/>
        <end position="360"/>
    </location>
</feature>
<dbReference type="PANTHER" id="PTHR34315">
    <property type="match status" value="1"/>
</dbReference>
<keyword evidence="5" id="KW-1185">Reference proteome</keyword>
<feature type="signal peptide" evidence="2">
    <location>
        <begin position="1"/>
        <end position="22"/>
    </location>
</feature>
<protein>
    <submittedName>
        <fullName evidence="4">Uu.00g110130.m01.CDS01</fullName>
    </submittedName>
</protein>
<reference evidence="4" key="1">
    <citation type="submission" date="2023-10" db="EMBL/GenBank/DDBJ databases">
        <authorList>
            <person name="Hackl T."/>
        </authorList>
    </citation>
    <scope>NUCLEOTIDE SEQUENCE</scope>
</reference>
<dbReference type="Proteomes" id="UP001295740">
    <property type="component" value="Unassembled WGS sequence"/>
</dbReference>
<dbReference type="CDD" id="cd03457">
    <property type="entry name" value="intradiol_dioxygenase_like"/>
    <property type="match status" value="1"/>
</dbReference>
<dbReference type="SUPFAM" id="SSF49482">
    <property type="entry name" value="Aromatic compound dioxygenase"/>
    <property type="match status" value="1"/>
</dbReference>
<keyword evidence="2" id="KW-0732">Signal</keyword>
<dbReference type="InterPro" id="IPR000627">
    <property type="entry name" value="Intradiol_dOase_C"/>
</dbReference>
<evidence type="ECO:0000256" key="1">
    <source>
        <dbReference type="SAM" id="MobiDB-lite"/>
    </source>
</evidence>
<evidence type="ECO:0000313" key="5">
    <source>
        <dbReference type="Proteomes" id="UP001295740"/>
    </source>
</evidence>
<evidence type="ECO:0000256" key="2">
    <source>
        <dbReference type="SAM" id="SignalP"/>
    </source>
</evidence>
<evidence type="ECO:0000259" key="3">
    <source>
        <dbReference type="Pfam" id="PF00775"/>
    </source>
</evidence>
<dbReference type="AlphaFoldDB" id="A0AAI8VEV8"/>